<feature type="compositionally biased region" description="Basic and acidic residues" evidence="7">
    <location>
        <begin position="145"/>
        <end position="162"/>
    </location>
</feature>
<dbReference type="InterPro" id="IPR016098">
    <property type="entry name" value="CAP/MinC_C"/>
</dbReference>
<organism evidence="10 11">
    <name type="scientific">Salipiger pallidus</name>
    <dbReference type="NCBI Taxonomy" id="1775170"/>
    <lineage>
        <taxon>Bacteria</taxon>
        <taxon>Pseudomonadati</taxon>
        <taxon>Pseudomonadota</taxon>
        <taxon>Alphaproteobacteria</taxon>
        <taxon>Rhodobacterales</taxon>
        <taxon>Roseobacteraceae</taxon>
        <taxon>Salipiger</taxon>
    </lineage>
</organism>
<evidence type="ECO:0000313" key="10">
    <source>
        <dbReference type="EMBL" id="GGG63134.1"/>
    </source>
</evidence>
<dbReference type="Proteomes" id="UP000617145">
    <property type="component" value="Unassembled WGS sequence"/>
</dbReference>
<dbReference type="GO" id="GO:0051302">
    <property type="term" value="P:regulation of cell division"/>
    <property type="evidence" value="ECO:0007669"/>
    <property type="project" value="InterPro"/>
</dbReference>
<evidence type="ECO:0000256" key="3">
    <source>
        <dbReference type="ARBA" id="ARBA00023210"/>
    </source>
</evidence>
<dbReference type="Gene3D" id="2.160.20.70">
    <property type="match status" value="1"/>
</dbReference>
<dbReference type="Gene3D" id="3.30.70.260">
    <property type="match status" value="1"/>
</dbReference>
<dbReference type="SUPFAM" id="SSF63848">
    <property type="entry name" value="Cell-division inhibitor MinC, C-terminal domain"/>
    <property type="match status" value="1"/>
</dbReference>
<feature type="domain" description="Septum formation inhibitor MinC N-terminal" evidence="9">
    <location>
        <begin position="43"/>
        <end position="115"/>
    </location>
</feature>
<comment type="subunit">
    <text evidence="6">Interacts with MinD and FtsZ.</text>
</comment>
<dbReference type="InterPro" id="IPR013033">
    <property type="entry name" value="MinC"/>
</dbReference>
<keyword evidence="3 6" id="KW-0717">Septation</keyword>
<evidence type="ECO:0000259" key="8">
    <source>
        <dbReference type="Pfam" id="PF03775"/>
    </source>
</evidence>
<dbReference type="InterPro" id="IPR036145">
    <property type="entry name" value="MinC_C_sf"/>
</dbReference>
<evidence type="ECO:0000256" key="5">
    <source>
        <dbReference type="ARBA" id="ARBA00025606"/>
    </source>
</evidence>
<reference evidence="10" key="1">
    <citation type="journal article" date="2014" name="Int. J. Syst. Evol. Microbiol.">
        <title>Complete genome sequence of Corynebacterium casei LMG S-19264T (=DSM 44701T), isolated from a smear-ripened cheese.</title>
        <authorList>
            <consortium name="US DOE Joint Genome Institute (JGI-PGF)"/>
            <person name="Walter F."/>
            <person name="Albersmeier A."/>
            <person name="Kalinowski J."/>
            <person name="Ruckert C."/>
        </authorList>
    </citation>
    <scope>NUCLEOTIDE SEQUENCE</scope>
    <source>
        <strain evidence="10">CGMCC 1.15762</strain>
    </source>
</reference>
<evidence type="ECO:0000259" key="9">
    <source>
        <dbReference type="Pfam" id="PF05209"/>
    </source>
</evidence>
<dbReference type="GO" id="GO:1901891">
    <property type="term" value="P:regulation of cell septum assembly"/>
    <property type="evidence" value="ECO:0007669"/>
    <property type="project" value="InterPro"/>
</dbReference>
<dbReference type="EMBL" id="BMJV01000001">
    <property type="protein sequence ID" value="GGG63134.1"/>
    <property type="molecule type" value="Genomic_DNA"/>
</dbReference>
<evidence type="ECO:0000256" key="1">
    <source>
        <dbReference type="ARBA" id="ARBA00006291"/>
    </source>
</evidence>
<reference evidence="10" key="2">
    <citation type="submission" date="2020-09" db="EMBL/GenBank/DDBJ databases">
        <authorList>
            <person name="Sun Q."/>
            <person name="Zhou Y."/>
        </authorList>
    </citation>
    <scope>NUCLEOTIDE SEQUENCE</scope>
    <source>
        <strain evidence="10">CGMCC 1.15762</strain>
    </source>
</reference>
<comment type="function">
    <text evidence="5 6">Cell division inhibitor that blocks the formation of polar Z ring septums. Rapidly oscillates between the poles of the cell to destabilize FtsZ filaments that have formed before they mature into polar Z rings. Prevents FtsZ polymerization.</text>
</comment>
<dbReference type="HAMAP" id="MF_00267">
    <property type="entry name" value="MinC"/>
    <property type="match status" value="1"/>
</dbReference>
<dbReference type="GO" id="GO:0000917">
    <property type="term" value="P:division septum assembly"/>
    <property type="evidence" value="ECO:0007669"/>
    <property type="project" value="UniProtKB-KW"/>
</dbReference>
<feature type="region of interest" description="Disordered" evidence="7">
    <location>
        <begin position="1"/>
        <end position="38"/>
    </location>
</feature>
<evidence type="ECO:0000256" key="4">
    <source>
        <dbReference type="ARBA" id="ARBA00023306"/>
    </source>
</evidence>
<dbReference type="AlphaFoldDB" id="A0A8J3EFB0"/>
<dbReference type="InterPro" id="IPR005526">
    <property type="entry name" value="Septum_form_inhib_MinC_C"/>
</dbReference>
<keyword evidence="2 6" id="KW-0132">Cell division</keyword>
<dbReference type="PANTHER" id="PTHR34108">
    <property type="entry name" value="SEPTUM SITE-DETERMINING PROTEIN MINC"/>
    <property type="match status" value="1"/>
</dbReference>
<keyword evidence="11" id="KW-1185">Reference proteome</keyword>
<evidence type="ECO:0000256" key="2">
    <source>
        <dbReference type="ARBA" id="ARBA00022618"/>
    </source>
</evidence>
<feature type="compositionally biased region" description="Basic and acidic residues" evidence="7">
    <location>
        <begin position="1"/>
        <end position="36"/>
    </location>
</feature>
<name>A0A8J3EFB0_9RHOB</name>
<comment type="caution">
    <text evidence="10">The sequence shown here is derived from an EMBL/GenBank/DDBJ whole genome shotgun (WGS) entry which is preliminary data.</text>
</comment>
<gene>
    <name evidence="6 10" type="primary">minC</name>
    <name evidence="10" type="ORF">GCM10011415_06910</name>
</gene>
<dbReference type="Pfam" id="PF05209">
    <property type="entry name" value="MinC_N"/>
    <property type="match status" value="1"/>
</dbReference>
<evidence type="ECO:0000256" key="7">
    <source>
        <dbReference type="SAM" id="MobiDB-lite"/>
    </source>
</evidence>
<keyword evidence="4 6" id="KW-0131">Cell cycle</keyword>
<dbReference type="PANTHER" id="PTHR34108:SF1">
    <property type="entry name" value="SEPTUM SITE-DETERMINING PROTEIN MINC"/>
    <property type="match status" value="1"/>
</dbReference>
<evidence type="ECO:0000256" key="6">
    <source>
        <dbReference type="HAMAP-Rule" id="MF_00267"/>
    </source>
</evidence>
<dbReference type="InterPro" id="IPR007874">
    <property type="entry name" value="MinC_N"/>
</dbReference>
<evidence type="ECO:0000313" key="11">
    <source>
        <dbReference type="Proteomes" id="UP000617145"/>
    </source>
</evidence>
<dbReference type="Pfam" id="PF03775">
    <property type="entry name" value="MinC_C"/>
    <property type="match status" value="1"/>
</dbReference>
<feature type="region of interest" description="Disordered" evidence="7">
    <location>
        <begin position="138"/>
        <end position="162"/>
    </location>
</feature>
<comment type="similarity">
    <text evidence="1 6">Belongs to the MinC family.</text>
</comment>
<protein>
    <recommendedName>
        <fullName evidence="6">Probable septum site-determining protein MinC</fullName>
    </recommendedName>
</protein>
<proteinExistence type="inferred from homology"/>
<accession>A0A8J3EFB0</accession>
<dbReference type="GO" id="GO:0000902">
    <property type="term" value="P:cell morphogenesis"/>
    <property type="evidence" value="ECO:0007669"/>
    <property type="project" value="InterPro"/>
</dbReference>
<dbReference type="NCBIfam" id="TIGR01222">
    <property type="entry name" value="minC"/>
    <property type="match status" value="1"/>
</dbReference>
<sequence>MDTRQERSGAESRAANEQEHRTQVSDTTARNRRDPASAHIAPFQIRGRFLTALALRIDAEDDIDALYEHLDVQLKQTPQFYDEAPMVLDLSNAPGTTETGRLRVLVANMRRRNLRVFGVQSGGTVSQDALQELGLIEVTPGRDAPSPEDRRAKRRSRLAEPEAENKVIKGQVRSGQMVVAEHGDLTIIGSVASGAELVAKGSIHIYGRMRGRAMAGMHGDETARIFCQKLDAELIAIAGLYQTSETLATVSKDGCAHIYLEDEQLRVEVI</sequence>
<feature type="domain" description="Septum formation inhibitor MinC C-terminal" evidence="8">
    <location>
        <begin position="167"/>
        <end position="268"/>
    </location>
</feature>